<name>A0A813TRI2_9BILA</name>
<keyword evidence="1" id="KW-0472">Membrane</keyword>
<reference evidence="3" key="1">
    <citation type="submission" date="2021-02" db="EMBL/GenBank/DDBJ databases">
        <authorList>
            <person name="Nowell W R."/>
        </authorList>
    </citation>
    <scope>NUCLEOTIDE SEQUENCE</scope>
</reference>
<dbReference type="OrthoDB" id="9998558at2759"/>
<sequence length="121" mass="13118">MSKFILFGLLFTFIISISADSCLYGNVPGQVCGLYPWTYCCPMNTEYGSYTSRTCDRNSNGPGIIGIIFFVVIGLFIFIMVLRACIVCCSSRKGYYSLPSSDSTNLARSGAVVCTVAASHC</sequence>
<dbReference type="AlphaFoldDB" id="A0A813TRI2"/>
<keyword evidence="2" id="KW-0732">Signal</keyword>
<accession>A0A813TRI2</accession>
<feature type="transmembrane region" description="Helical" evidence="1">
    <location>
        <begin position="64"/>
        <end position="86"/>
    </location>
</feature>
<keyword evidence="1" id="KW-0812">Transmembrane</keyword>
<keyword evidence="1" id="KW-1133">Transmembrane helix</keyword>
<gene>
    <name evidence="3" type="ORF">RFH988_LOCUS4700</name>
</gene>
<dbReference type="Proteomes" id="UP000663882">
    <property type="component" value="Unassembled WGS sequence"/>
</dbReference>
<dbReference type="EMBL" id="CAJNOO010000125">
    <property type="protein sequence ID" value="CAF0816308.1"/>
    <property type="molecule type" value="Genomic_DNA"/>
</dbReference>
<evidence type="ECO:0000313" key="3">
    <source>
        <dbReference type="EMBL" id="CAF0816308.1"/>
    </source>
</evidence>
<comment type="caution">
    <text evidence="3">The sequence shown here is derived from an EMBL/GenBank/DDBJ whole genome shotgun (WGS) entry which is preliminary data.</text>
</comment>
<evidence type="ECO:0000313" key="4">
    <source>
        <dbReference type="Proteomes" id="UP000663882"/>
    </source>
</evidence>
<feature type="signal peptide" evidence="2">
    <location>
        <begin position="1"/>
        <end position="19"/>
    </location>
</feature>
<feature type="chain" id="PRO_5032488733" evidence="2">
    <location>
        <begin position="20"/>
        <end position="121"/>
    </location>
</feature>
<organism evidence="3 4">
    <name type="scientific">Rotaria sordida</name>
    <dbReference type="NCBI Taxonomy" id="392033"/>
    <lineage>
        <taxon>Eukaryota</taxon>
        <taxon>Metazoa</taxon>
        <taxon>Spiralia</taxon>
        <taxon>Gnathifera</taxon>
        <taxon>Rotifera</taxon>
        <taxon>Eurotatoria</taxon>
        <taxon>Bdelloidea</taxon>
        <taxon>Philodinida</taxon>
        <taxon>Philodinidae</taxon>
        <taxon>Rotaria</taxon>
    </lineage>
</organism>
<protein>
    <submittedName>
        <fullName evidence="3">Uncharacterized protein</fullName>
    </submittedName>
</protein>
<evidence type="ECO:0000256" key="1">
    <source>
        <dbReference type="SAM" id="Phobius"/>
    </source>
</evidence>
<evidence type="ECO:0000256" key="2">
    <source>
        <dbReference type="SAM" id="SignalP"/>
    </source>
</evidence>
<proteinExistence type="predicted"/>